<comment type="caution">
    <text evidence="7">The sequence shown here is derived from an EMBL/GenBank/DDBJ whole genome shotgun (WGS) entry which is preliminary data.</text>
</comment>
<dbReference type="GO" id="GO:0004177">
    <property type="term" value="F:aminopeptidase activity"/>
    <property type="evidence" value="ECO:0007669"/>
    <property type="project" value="UniProtKB-KW"/>
</dbReference>
<evidence type="ECO:0000256" key="3">
    <source>
        <dbReference type="ARBA" id="ARBA00022670"/>
    </source>
</evidence>
<sequence length="353" mass="39475">MEVDVLKRLSEADAIAGNESEVRDVLKEVLTPLVDEISYDKLGSITFTKHQDSDYNIMIAAHMDEVGFMVKAINTIGLMEVIPIGAIRENARYHQQVIITTMNHKKICGYLVSNTDTLKDSNGKVYVDIGADTKEEVEATGIQVGDMVTFDTKWKSYQPKRYAGKALDDRVGCYIATEVFNRLHKESLSANLHFAATSSEEVGMRGAKTTTSKLHPDIAFVLDVACPKNILERDESNTRLIGKGPMILHYDKTMIPNRQLLKYVKDIASHYNLPYQSDMFSGGGTDGGSIHLTNNGCICIVIGIPLRYGHAPISIVDMNDVENTIQLLCKTIQHLNKDTIQKMLKFEEFTYEF</sequence>
<organism evidence="7 8">
    <name type="scientific">Breznakia pachnodae</name>
    <dbReference type="NCBI Taxonomy" id="265178"/>
    <lineage>
        <taxon>Bacteria</taxon>
        <taxon>Bacillati</taxon>
        <taxon>Bacillota</taxon>
        <taxon>Erysipelotrichia</taxon>
        <taxon>Erysipelotrichales</taxon>
        <taxon>Erysipelotrichaceae</taxon>
        <taxon>Breznakia</taxon>
    </lineage>
</organism>
<dbReference type="InterPro" id="IPR023367">
    <property type="entry name" value="Peptidase_M42_dom2"/>
</dbReference>
<accession>A0ABU0E1W5</accession>
<gene>
    <name evidence="7" type="ORF">J2S15_001632</name>
</gene>
<dbReference type="PANTHER" id="PTHR32481:SF0">
    <property type="entry name" value="AMINOPEPTIDASE YPDE-RELATED"/>
    <property type="match status" value="1"/>
</dbReference>
<comment type="similarity">
    <text evidence="1 6">Belongs to the peptidase M42 family.</text>
</comment>
<keyword evidence="5" id="KW-0378">Hydrolase</keyword>
<dbReference type="InterPro" id="IPR008007">
    <property type="entry name" value="Peptidase_M42"/>
</dbReference>
<keyword evidence="4" id="KW-0479">Metal-binding</keyword>
<dbReference type="PIRSF" id="PIRSF001123">
    <property type="entry name" value="PepA_GA"/>
    <property type="match status" value="1"/>
</dbReference>
<dbReference type="PANTHER" id="PTHR32481">
    <property type="entry name" value="AMINOPEPTIDASE"/>
    <property type="match status" value="1"/>
</dbReference>
<keyword evidence="2 7" id="KW-0031">Aminopeptidase</keyword>
<evidence type="ECO:0000256" key="5">
    <source>
        <dbReference type="ARBA" id="ARBA00022801"/>
    </source>
</evidence>
<dbReference type="SUPFAM" id="SSF53187">
    <property type="entry name" value="Zn-dependent exopeptidases"/>
    <property type="match status" value="1"/>
</dbReference>
<evidence type="ECO:0000313" key="7">
    <source>
        <dbReference type="EMBL" id="MDQ0360887.1"/>
    </source>
</evidence>
<keyword evidence="3" id="KW-0645">Protease</keyword>
<protein>
    <submittedName>
        <fullName evidence="7">Aminopeptidase FrvX</fullName>
    </submittedName>
</protein>
<dbReference type="RefSeq" id="WP_307407124.1">
    <property type="nucleotide sequence ID" value="NZ_JAUSUR010000002.1"/>
</dbReference>
<evidence type="ECO:0000256" key="2">
    <source>
        <dbReference type="ARBA" id="ARBA00022438"/>
    </source>
</evidence>
<reference evidence="7 8" key="1">
    <citation type="submission" date="2023-07" db="EMBL/GenBank/DDBJ databases">
        <title>Genomic Encyclopedia of Type Strains, Phase IV (KMG-IV): sequencing the most valuable type-strain genomes for metagenomic binning, comparative biology and taxonomic classification.</title>
        <authorList>
            <person name="Goeker M."/>
        </authorList>
    </citation>
    <scope>NUCLEOTIDE SEQUENCE [LARGE SCALE GENOMIC DNA]</scope>
    <source>
        <strain evidence="7 8">DSM 16784</strain>
    </source>
</reference>
<evidence type="ECO:0000313" key="8">
    <source>
        <dbReference type="Proteomes" id="UP001230220"/>
    </source>
</evidence>
<dbReference type="EMBL" id="JAUSUR010000002">
    <property type="protein sequence ID" value="MDQ0360887.1"/>
    <property type="molecule type" value="Genomic_DNA"/>
</dbReference>
<name>A0ABU0E1W5_9FIRM</name>
<dbReference type="Gene3D" id="2.40.30.40">
    <property type="entry name" value="Peptidase M42, domain 2"/>
    <property type="match status" value="1"/>
</dbReference>
<evidence type="ECO:0000256" key="1">
    <source>
        <dbReference type="ARBA" id="ARBA00006272"/>
    </source>
</evidence>
<keyword evidence="8" id="KW-1185">Reference proteome</keyword>
<evidence type="ECO:0000256" key="6">
    <source>
        <dbReference type="PIRNR" id="PIRNR001123"/>
    </source>
</evidence>
<dbReference type="Gene3D" id="3.40.630.10">
    <property type="entry name" value="Zn peptidases"/>
    <property type="match status" value="1"/>
</dbReference>
<evidence type="ECO:0000256" key="4">
    <source>
        <dbReference type="ARBA" id="ARBA00022723"/>
    </source>
</evidence>
<dbReference type="CDD" id="cd05656">
    <property type="entry name" value="M42_Frv"/>
    <property type="match status" value="1"/>
</dbReference>
<dbReference type="NCBIfam" id="NF007421">
    <property type="entry name" value="PRK09961.1"/>
    <property type="match status" value="1"/>
</dbReference>
<proteinExistence type="inferred from homology"/>
<dbReference type="Proteomes" id="UP001230220">
    <property type="component" value="Unassembled WGS sequence"/>
</dbReference>
<dbReference type="Pfam" id="PF05343">
    <property type="entry name" value="Peptidase_M42"/>
    <property type="match status" value="1"/>
</dbReference>
<dbReference type="SUPFAM" id="SSF101821">
    <property type="entry name" value="Aminopeptidase/glucanase lid domain"/>
    <property type="match status" value="1"/>
</dbReference>
<dbReference type="InterPro" id="IPR051464">
    <property type="entry name" value="Peptidase_M42_aminopept"/>
</dbReference>